<evidence type="ECO:0000256" key="2">
    <source>
        <dbReference type="ARBA" id="ARBA00022723"/>
    </source>
</evidence>
<dbReference type="PROSITE" id="PS51819">
    <property type="entry name" value="VOC"/>
    <property type="match status" value="1"/>
</dbReference>
<dbReference type="GO" id="GO:0046491">
    <property type="term" value="P:L-methylmalonyl-CoA metabolic process"/>
    <property type="evidence" value="ECO:0007669"/>
    <property type="project" value="TreeGrafter"/>
</dbReference>
<dbReference type="InterPro" id="IPR051785">
    <property type="entry name" value="MMCE/EMCE_epimerase"/>
</dbReference>
<dbReference type="Proteomes" id="UP001431656">
    <property type="component" value="Chromosome"/>
</dbReference>
<comment type="similarity">
    <text evidence="1">Belongs to the methylmalonyl-CoA epimerase family.</text>
</comment>
<dbReference type="InterPro" id="IPR037523">
    <property type="entry name" value="VOC_core"/>
</dbReference>
<sequence>MENSDLFVCIDHVAYVGPDNEDAVKYYTEVLGWHELHREVNEEQGVFEIMVAPAAELTEHMTQVQLIQPTRPDATTAKWLEKNRPGLHHMAWRVADIDAVSATLRERGVRLLYDEPRIGTGGSKINFMHPKSGKGVLIEIVQPGTGH</sequence>
<dbReference type="Pfam" id="PF13669">
    <property type="entry name" value="Glyoxalase_4"/>
    <property type="match status" value="1"/>
</dbReference>
<evidence type="ECO:0000259" key="3">
    <source>
        <dbReference type="PROSITE" id="PS51819"/>
    </source>
</evidence>
<keyword evidence="2" id="KW-0479">Metal-binding</keyword>
<evidence type="ECO:0000313" key="5">
    <source>
        <dbReference type="Proteomes" id="UP001431656"/>
    </source>
</evidence>
<dbReference type="CDD" id="cd07249">
    <property type="entry name" value="MMCE"/>
    <property type="match status" value="1"/>
</dbReference>
<dbReference type="InterPro" id="IPR029068">
    <property type="entry name" value="Glyas_Bleomycin-R_OHBP_Dase"/>
</dbReference>
<dbReference type="InterPro" id="IPR017515">
    <property type="entry name" value="MeMalonyl-CoA_epimerase"/>
</dbReference>
<evidence type="ECO:0000256" key="1">
    <source>
        <dbReference type="ARBA" id="ARBA00009308"/>
    </source>
</evidence>
<feature type="domain" description="VOC" evidence="3">
    <location>
        <begin position="9"/>
        <end position="143"/>
    </location>
</feature>
<organism evidence="4 5">
    <name type="scientific">Brooklawnia propionicigenes</name>
    <dbReference type="NCBI Taxonomy" id="3041175"/>
    <lineage>
        <taxon>Bacteria</taxon>
        <taxon>Bacillati</taxon>
        <taxon>Actinomycetota</taxon>
        <taxon>Actinomycetes</taxon>
        <taxon>Propionibacteriales</taxon>
        <taxon>Propionibacteriaceae</taxon>
        <taxon>Brooklawnia</taxon>
    </lineage>
</organism>
<dbReference type="PANTHER" id="PTHR43048:SF3">
    <property type="entry name" value="METHYLMALONYL-COA EPIMERASE, MITOCHONDRIAL"/>
    <property type="match status" value="1"/>
</dbReference>
<dbReference type="GO" id="GO:0004493">
    <property type="term" value="F:methylmalonyl-CoA epimerase activity"/>
    <property type="evidence" value="ECO:0007669"/>
    <property type="project" value="TreeGrafter"/>
</dbReference>
<proteinExistence type="inferred from homology"/>
<keyword evidence="5" id="KW-1185">Reference proteome</keyword>
<dbReference type="EMBL" id="AP028056">
    <property type="protein sequence ID" value="BEH03521.1"/>
    <property type="molecule type" value="Genomic_DNA"/>
</dbReference>
<dbReference type="AlphaFoldDB" id="A0AAN0MIV9"/>
<dbReference type="Gene3D" id="3.10.180.10">
    <property type="entry name" value="2,3-Dihydroxybiphenyl 1,2-Dioxygenase, domain 1"/>
    <property type="match status" value="1"/>
</dbReference>
<gene>
    <name evidence="4" type="primary">mce</name>
    <name evidence="4" type="ORF">brsh051_28020</name>
</gene>
<accession>A0AAN0MIV9</accession>
<evidence type="ECO:0000313" key="4">
    <source>
        <dbReference type="EMBL" id="BEH03521.1"/>
    </source>
</evidence>
<name>A0AAN0MIV9_9ACTN</name>
<dbReference type="RefSeq" id="WP_286266095.1">
    <property type="nucleotide sequence ID" value="NZ_AP028056.1"/>
</dbReference>
<protein>
    <submittedName>
        <fullName evidence="4">Methylmalonyl-CoA epimerase</fullName>
    </submittedName>
</protein>
<dbReference type="PANTHER" id="PTHR43048">
    <property type="entry name" value="METHYLMALONYL-COA EPIMERASE"/>
    <property type="match status" value="1"/>
</dbReference>
<dbReference type="SUPFAM" id="SSF54593">
    <property type="entry name" value="Glyoxalase/Bleomycin resistance protein/Dihydroxybiphenyl dioxygenase"/>
    <property type="match status" value="1"/>
</dbReference>
<dbReference type="KEGG" id="broo:brsh051_28020"/>
<dbReference type="NCBIfam" id="TIGR03081">
    <property type="entry name" value="metmalonyl_epim"/>
    <property type="match status" value="1"/>
</dbReference>
<reference evidence="4" key="1">
    <citation type="journal article" date="2024" name="Int. J. Syst. Evol. Microbiol.">
        <title>Brooklawnia propionicigenes sp. nov., a facultatively anaerobic, propionate-producing bacterium isolated from a methanogenic reactor treating waste from cattle farms.</title>
        <authorList>
            <person name="Akita Y."/>
            <person name="Ueki A."/>
            <person name="Tonouchi A."/>
            <person name="Sugawara Y."/>
            <person name="Honma S."/>
            <person name="Kaku N."/>
            <person name="Ueki K."/>
        </authorList>
    </citation>
    <scope>NUCLEOTIDE SEQUENCE</scope>
    <source>
        <strain evidence="4">SH051</strain>
    </source>
</reference>
<dbReference type="GO" id="GO:0046872">
    <property type="term" value="F:metal ion binding"/>
    <property type="evidence" value="ECO:0007669"/>
    <property type="project" value="UniProtKB-KW"/>
</dbReference>